<dbReference type="InterPro" id="IPR044720">
    <property type="entry name" value="HVO_2753-like"/>
</dbReference>
<proteinExistence type="predicted"/>
<gene>
    <name evidence="2" type="ORF">ENU31_03420</name>
</gene>
<protein>
    <submittedName>
        <fullName evidence="2">DUF1610 domain-containing protein</fullName>
    </submittedName>
</protein>
<accession>A0A7C4D0V7</accession>
<sequence length="68" mass="7493">MSSSTVLLPIFEPAVIRLCSSCKKTIEPHEKAVSFKCPSCGAVTIWRCQRCRSLSLPYKCPNCGFEGP</sequence>
<comment type="caution">
    <text evidence="2">The sequence shown here is derived from an EMBL/GenBank/DDBJ whole genome shotgun (WGS) entry which is preliminary data.</text>
</comment>
<organism evidence="2">
    <name type="scientific">Ignisphaera aggregans</name>
    <dbReference type="NCBI Taxonomy" id="334771"/>
    <lineage>
        <taxon>Archaea</taxon>
        <taxon>Thermoproteota</taxon>
        <taxon>Thermoprotei</taxon>
        <taxon>Desulfurococcales</taxon>
        <taxon>Desulfurococcaceae</taxon>
        <taxon>Ignisphaera</taxon>
    </lineage>
</organism>
<reference evidence="2" key="1">
    <citation type="journal article" date="2020" name="mSystems">
        <title>Genome- and Community-Level Interaction Insights into Carbon Utilization and Element Cycling Functions of Hydrothermarchaeota in Hydrothermal Sediment.</title>
        <authorList>
            <person name="Zhou Z."/>
            <person name="Liu Y."/>
            <person name="Xu W."/>
            <person name="Pan J."/>
            <person name="Luo Z.H."/>
            <person name="Li M."/>
        </authorList>
    </citation>
    <scope>NUCLEOTIDE SEQUENCE [LARGE SCALE GENOMIC DNA]</scope>
    <source>
        <strain evidence="2">SpSt-658</strain>
    </source>
</reference>
<dbReference type="InterPro" id="IPR011668">
    <property type="entry name" value="HVO_2753-like_ZBP"/>
</dbReference>
<dbReference type="AlphaFoldDB" id="A0A7C4D0V7"/>
<dbReference type="Pfam" id="PF07754">
    <property type="entry name" value="HVO_2753_ZBP"/>
    <property type="match status" value="1"/>
</dbReference>
<evidence type="ECO:0000313" key="2">
    <source>
        <dbReference type="EMBL" id="HGM07441.1"/>
    </source>
</evidence>
<dbReference type="NCBIfam" id="NF011481">
    <property type="entry name" value="PRK14890.1"/>
    <property type="match status" value="1"/>
</dbReference>
<dbReference type="PANTHER" id="PTHR40733">
    <property type="entry name" value="ZINC-RIBBON RNA-BINDING PROTEIN INVOLVED IN TRANSLATION-RELATED"/>
    <property type="match status" value="1"/>
</dbReference>
<name>A0A7C4D0V7_9CREN</name>
<feature type="domain" description="Small zinc finger protein HVO-2753-like zinc-binding pocket" evidence="1">
    <location>
        <begin position="19"/>
        <end position="64"/>
    </location>
</feature>
<dbReference type="EMBL" id="DTCA01000108">
    <property type="protein sequence ID" value="HGM07441.1"/>
    <property type="molecule type" value="Genomic_DNA"/>
</dbReference>
<dbReference type="PANTHER" id="PTHR40733:SF1">
    <property type="entry name" value="SMALL ZINC FINGER PROTEIN HVO-2753-LIKE ZINC-BINDING POCKET DOMAIN-CONTAINING PROTEIN"/>
    <property type="match status" value="1"/>
</dbReference>
<evidence type="ECO:0000259" key="1">
    <source>
        <dbReference type="Pfam" id="PF07754"/>
    </source>
</evidence>
<dbReference type="Gene3D" id="2.20.28.10">
    <property type="match status" value="1"/>
</dbReference>